<keyword evidence="10" id="KW-0479">Metal-binding</keyword>
<keyword evidence="12 18" id="KW-1133">Transmembrane helix</keyword>
<evidence type="ECO:0000256" key="15">
    <source>
        <dbReference type="ARBA" id="ARBA00030679"/>
    </source>
</evidence>
<gene>
    <name evidence="19" type="primary">aglB</name>
    <name evidence="19" type="ORF">AArcSl_1480</name>
</gene>
<keyword evidence="20" id="KW-1185">Reference proteome</keyword>
<evidence type="ECO:0000256" key="2">
    <source>
        <dbReference type="ARBA" id="ARBA00001946"/>
    </source>
</evidence>
<evidence type="ECO:0000256" key="10">
    <source>
        <dbReference type="ARBA" id="ARBA00022723"/>
    </source>
</evidence>
<dbReference type="PANTHER" id="PTHR13872">
    <property type="entry name" value="DOLICHYL-DIPHOSPHOOLIGOSACCHARIDE--PROTEIN GLYCOSYLTRANSFERASE SUBUNIT"/>
    <property type="match status" value="1"/>
</dbReference>
<dbReference type="EC" id="2.4.99.21" evidence="6"/>
<keyword evidence="13 18" id="KW-0472">Membrane</keyword>
<feature type="transmembrane region" description="Helical" evidence="18">
    <location>
        <begin position="588"/>
        <end position="606"/>
    </location>
</feature>
<name>A0A343TJ37_9EURY</name>
<feature type="region of interest" description="Disordered" evidence="17">
    <location>
        <begin position="1"/>
        <end position="37"/>
    </location>
</feature>
<dbReference type="GO" id="GO:0005886">
    <property type="term" value="C:plasma membrane"/>
    <property type="evidence" value="ECO:0007669"/>
    <property type="project" value="UniProtKB-SubCell"/>
</dbReference>
<feature type="transmembrane region" description="Helical" evidence="18">
    <location>
        <begin position="412"/>
        <end position="430"/>
    </location>
</feature>
<accession>A0A343TJ37</accession>
<proteinExistence type="inferred from homology"/>
<evidence type="ECO:0000256" key="16">
    <source>
        <dbReference type="ARBA" id="ARBA00034066"/>
    </source>
</evidence>
<reference evidence="20" key="1">
    <citation type="submission" date="2017-11" db="EMBL/GenBank/DDBJ databases">
        <title>Phenotypic and genomic properties of facultatively anaerobic sulfur-reducing natronoarchaea from hypersaline soda lakes.</title>
        <authorList>
            <person name="Sorokin D.Y."/>
            <person name="Kublanov I.V."/>
            <person name="Roman P."/>
            <person name="Sinninghe Damste J.S."/>
            <person name="Golyshin P.N."/>
            <person name="Rojo D."/>
            <person name="Ciordia S."/>
            <person name="Mena M.D.C."/>
            <person name="Ferrer M."/>
            <person name="Messina E."/>
            <person name="Smedile F."/>
            <person name="La Spada G."/>
            <person name="La Cono V."/>
            <person name="Yakimov M.M."/>
        </authorList>
    </citation>
    <scope>NUCLEOTIDE SEQUENCE [LARGE SCALE GENOMIC DNA]</scope>
    <source>
        <strain evidence="20">AArc-Sl</strain>
    </source>
</reference>
<dbReference type="GO" id="GO:0004576">
    <property type="term" value="F:oligosaccharyl transferase activity"/>
    <property type="evidence" value="ECO:0007669"/>
    <property type="project" value="InterPro"/>
</dbReference>
<feature type="transmembrane region" description="Helical" evidence="18">
    <location>
        <begin position="357"/>
        <end position="377"/>
    </location>
</feature>
<feature type="transmembrane region" description="Helical" evidence="18">
    <location>
        <begin position="501"/>
        <end position="519"/>
    </location>
</feature>
<evidence type="ECO:0000256" key="6">
    <source>
        <dbReference type="ARBA" id="ARBA00012602"/>
    </source>
</evidence>
<keyword evidence="7 19" id="KW-0328">Glycosyltransferase</keyword>
<comment type="cofactor">
    <cofactor evidence="2">
        <name>Mg(2+)</name>
        <dbReference type="ChEBI" id="CHEBI:18420"/>
    </cofactor>
</comment>
<dbReference type="EMBL" id="CP025066">
    <property type="protein sequence ID" value="AUX09109.1"/>
    <property type="molecule type" value="Genomic_DNA"/>
</dbReference>
<feature type="transmembrane region" description="Helical" evidence="18">
    <location>
        <begin position="115"/>
        <end position="132"/>
    </location>
</feature>
<keyword evidence="8 19" id="KW-0808">Transferase</keyword>
<feature type="transmembrane region" description="Helical" evidence="18">
    <location>
        <begin position="266"/>
        <end position="285"/>
    </location>
</feature>
<dbReference type="GO" id="GO:0046872">
    <property type="term" value="F:metal ion binding"/>
    <property type="evidence" value="ECO:0007669"/>
    <property type="project" value="UniProtKB-KW"/>
</dbReference>
<feature type="transmembrane region" description="Helical" evidence="18">
    <location>
        <begin position="238"/>
        <end position="260"/>
    </location>
</feature>
<feature type="region of interest" description="Disordered" evidence="17">
    <location>
        <begin position="78"/>
        <end position="98"/>
    </location>
</feature>
<feature type="transmembrane region" description="Helical" evidence="18">
    <location>
        <begin position="525"/>
        <end position="544"/>
    </location>
</feature>
<comment type="cofactor">
    <cofactor evidence="1">
        <name>Mn(2+)</name>
        <dbReference type="ChEBI" id="CHEBI:29035"/>
    </cofactor>
</comment>
<feature type="transmembrane region" description="Helical" evidence="18">
    <location>
        <begin position="306"/>
        <end position="324"/>
    </location>
</feature>
<dbReference type="GeneID" id="37877833"/>
<dbReference type="Proteomes" id="UP000263012">
    <property type="component" value="Chromosome"/>
</dbReference>
<dbReference type="RefSeq" id="WP_119817160.1">
    <property type="nucleotide sequence ID" value="NZ_CP025066.1"/>
</dbReference>
<evidence type="ECO:0000313" key="19">
    <source>
        <dbReference type="EMBL" id="AUX09109.1"/>
    </source>
</evidence>
<evidence type="ECO:0000256" key="17">
    <source>
        <dbReference type="SAM" id="MobiDB-lite"/>
    </source>
</evidence>
<organism evidence="19 20">
    <name type="scientific">Halalkaliarchaeum desulfuricum</name>
    <dbReference type="NCBI Taxonomy" id="2055893"/>
    <lineage>
        <taxon>Archaea</taxon>
        <taxon>Methanobacteriati</taxon>
        <taxon>Methanobacteriota</taxon>
        <taxon>Stenosarchaea group</taxon>
        <taxon>Halobacteria</taxon>
        <taxon>Halobacteriales</taxon>
        <taxon>Haloferacaceae</taxon>
        <taxon>Halalkaliarchaeum</taxon>
    </lineage>
</organism>
<comment type="pathway">
    <text evidence="4">Protein modification; protein glycosylation.</text>
</comment>
<evidence type="ECO:0000256" key="8">
    <source>
        <dbReference type="ARBA" id="ARBA00022679"/>
    </source>
</evidence>
<dbReference type="KEGG" id="hdf:AArcSl_1480"/>
<dbReference type="PANTHER" id="PTHR13872:SF1">
    <property type="entry name" value="DOLICHYL-DIPHOSPHOOLIGOSACCHARIDE--PROTEIN GLYCOSYLTRANSFERASE SUBUNIT STT3B"/>
    <property type="match status" value="1"/>
</dbReference>
<comment type="similarity">
    <text evidence="5">Belongs to the STT3 family.</text>
</comment>
<evidence type="ECO:0000256" key="14">
    <source>
        <dbReference type="ARBA" id="ARBA00023211"/>
    </source>
</evidence>
<feature type="transmembrane region" description="Helical" evidence="18">
    <location>
        <begin position="208"/>
        <end position="231"/>
    </location>
</feature>
<comment type="subcellular location">
    <subcellularLocation>
        <location evidence="3">Cell membrane</location>
        <topology evidence="3">Multi-pass membrane protein</topology>
    </subcellularLocation>
</comment>
<dbReference type="OrthoDB" id="313284at2157"/>
<keyword evidence="14" id="KW-0464">Manganese</keyword>
<evidence type="ECO:0000256" key="4">
    <source>
        <dbReference type="ARBA" id="ARBA00004922"/>
    </source>
</evidence>
<sequence length="817" mass="87953">MTGAGEATRTLLDERPELEDAVRSVVETEEATDGPWTFHDVDVDSGAFGELVSRGVVEKVDGDYRVPDVESVRAALAGEAAETTADERPSPSGWLPDDAPDFREFADRTWAQPRAILGLVGALFVVAAMRLTQYGSVFRDGRVVSPGNDPYFYRYWIEQMLELSADPTDLGLLAEMPGGATGRRPLSHAVNWWFTALLGGDQAAVDAVAAWLPIAAMVGLGIVVYAIAVVVTRDVRVGLASVLLFAIAPVHAVYTGVGFLEHRLHQYFWLGVTLLGLVWLAVDLARRVELDGPDDSVRGHLRSPTSWLVGLALGIALGISIHLWGGSPLVFVPLAGYVGLRAVLDARAGLSPTLANLPVLLALGVGSLLSVGLHESWGWHSSFVAYTPVLVLGGAIVVLGVGEVWRRRQLHAGLFVGLQATVAAVGLFAFRSLRPEDWVEAQGRMADLFLREGYTESVSLFTPDYAVLFGPLVQIGVGFYLAVGVLGWAIWLTWRRYEPGWLLLSVYTGYFIALAAIQLRFAAQLVVPLSVLGGVGFVYALSAVDLARVPRPFRGGAAGSPRGDGSNSWRDEDSGSDRAFELPDPRMAAYLLAVGLLLCSFSLLYVPSLTAQTTYTDGQYAAVQEITTHAEAADREYPDDFVLSRWGDNRMYNYFVNGESRGYGYAMSNFDEFRFGDDPDGWYGEFDGRVGYVVVTDIDADLPEDATQIQLLEEYGTGGPDGDALAHYRAILLEEDVAAFAVVPGATIELEGEPGATIDIETTATVSGETIAYERTATADENGIARVTVAYPGEYDVDGGTVTVSEADVEDGATVAE</sequence>
<evidence type="ECO:0000256" key="18">
    <source>
        <dbReference type="SAM" id="Phobius"/>
    </source>
</evidence>
<evidence type="ECO:0000256" key="3">
    <source>
        <dbReference type="ARBA" id="ARBA00004651"/>
    </source>
</evidence>
<evidence type="ECO:0000256" key="1">
    <source>
        <dbReference type="ARBA" id="ARBA00001936"/>
    </source>
</evidence>
<feature type="transmembrane region" description="Helical" evidence="18">
    <location>
        <begin position="472"/>
        <end position="494"/>
    </location>
</feature>
<comment type="catalytic activity">
    <reaction evidence="16">
        <text>an archaeal dolichyl phosphooligosaccharide + [protein]-L-asparagine = an archaeal dolichyl phosphate + a glycoprotein with the oligosaccharide chain attached by N-beta-D-glycosyl linkage to a protein L-asparagine.</text>
        <dbReference type="EC" id="2.4.99.21"/>
    </reaction>
</comment>
<protein>
    <recommendedName>
        <fullName evidence="6">dolichyl-phosphooligosaccharide-protein glycotransferase</fullName>
        <ecNumber evidence="6">2.4.99.21</ecNumber>
    </recommendedName>
    <alternativeName>
        <fullName evidence="15">Oligosaccharyl transferase</fullName>
    </alternativeName>
</protein>
<feature type="region of interest" description="Disordered" evidence="17">
    <location>
        <begin position="557"/>
        <end position="576"/>
    </location>
</feature>
<keyword evidence="11" id="KW-0460">Magnesium</keyword>
<keyword evidence="9 18" id="KW-0812">Transmembrane</keyword>
<evidence type="ECO:0000256" key="13">
    <source>
        <dbReference type="ARBA" id="ARBA00023136"/>
    </source>
</evidence>
<feature type="transmembrane region" description="Helical" evidence="18">
    <location>
        <begin position="383"/>
        <end position="405"/>
    </location>
</feature>
<feature type="compositionally biased region" description="Basic and acidic residues" evidence="17">
    <location>
        <begin position="11"/>
        <end position="22"/>
    </location>
</feature>
<evidence type="ECO:0000256" key="11">
    <source>
        <dbReference type="ARBA" id="ARBA00022842"/>
    </source>
</evidence>
<feature type="transmembrane region" description="Helical" evidence="18">
    <location>
        <begin position="330"/>
        <end position="350"/>
    </location>
</feature>
<evidence type="ECO:0000313" key="20">
    <source>
        <dbReference type="Proteomes" id="UP000263012"/>
    </source>
</evidence>
<dbReference type="InterPro" id="IPR003674">
    <property type="entry name" value="Oligo_trans_STT3"/>
</dbReference>
<dbReference type="AlphaFoldDB" id="A0A343TJ37"/>
<evidence type="ECO:0000256" key="9">
    <source>
        <dbReference type="ARBA" id="ARBA00022692"/>
    </source>
</evidence>
<evidence type="ECO:0000256" key="7">
    <source>
        <dbReference type="ARBA" id="ARBA00022676"/>
    </source>
</evidence>
<evidence type="ECO:0000256" key="12">
    <source>
        <dbReference type="ARBA" id="ARBA00022989"/>
    </source>
</evidence>
<evidence type="ECO:0000256" key="5">
    <source>
        <dbReference type="ARBA" id="ARBA00010810"/>
    </source>
</evidence>